<dbReference type="EMBL" id="JACMSC010000005">
    <property type="protein sequence ID" value="KAG6520537.1"/>
    <property type="molecule type" value="Genomic_DNA"/>
</dbReference>
<dbReference type="PANTHER" id="PTHR33828:SF1">
    <property type="entry name" value="OS05G0596200 PROTEIN"/>
    <property type="match status" value="1"/>
</dbReference>
<evidence type="ECO:0000313" key="3">
    <source>
        <dbReference type="Proteomes" id="UP000734854"/>
    </source>
</evidence>
<reference evidence="2 3" key="1">
    <citation type="submission" date="2020-08" db="EMBL/GenBank/DDBJ databases">
        <title>Plant Genome Project.</title>
        <authorList>
            <person name="Zhang R.-G."/>
        </authorList>
    </citation>
    <scope>NUCLEOTIDE SEQUENCE [LARGE SCALE GENOMIC DNA]</scope>
    <source>
        <tissue evidence="2">Rhizome</tissue>
    </source>
</reference>
<name>A0A8J5H555_ZINOF</name>
<dbReference type="Proteomes" id="UP000734854">
    <property type="component" value="Unassembled WGS sequence"/>
</dbReference>
<gene>
    <name evidence="2" type="ORF">ZIOFF_017594</name>
</gene>
<organism evidence="2 3">
    <name type="scientific">Zingiber officinale</name>
    <name type="common">Ginger</name>
    <name type="synonym">Amomum zingiber</name>
    <dbReference type="NCBI Taxonomy" id="94328"/>
    <lineage>
        <taxon>Eukaryota</taxon>
        <taxon>Viridiplantae</taxon>
        <taxon>Streptophyta</taxon>
        <taxon>Embryophyta</taxon>
        <taxon>Tracheophyta</taxon>
        <taxon>Spermatophyta</taxon>
        <taxon>Magnoliopsida</taxon>
        <taxon>Liliopsida</taxon>
        <taxon>Zingiberales</taxon>
        <taxon>Zingiberaceae</taxon>
        <taxon>Zingiber</taxon>
    </lineage>
</organism>
<comment type="caution">
    <text evidence="2">The sequence shown here is derived from an EMBL/GenBank/DDBJ whole genome shotgun (WGS) entry which is preliminary data.</text>
</comment>
<feature type="compositionally biased region" description="Basic and acidic residues" evidence="1">
    <location>
        <begin position="200"/>
        <end position="209"/>
    </location>
</feature>
<evidence type="ECO:0000313" key="2">
    <source>
        <dbReference type="EMBL" id="KAG6520537.1"/>
    </source>
</evidence>
<sequence>MSSAVATTGGGSAGKGKGVAASEANKKIDASGKTTMVARPKSATVVKKSEITFPLYIIDLFLLQFDASEPIDFGSEASPFLCIILCFFSIAFVKHLVRANVKVKTTIAASNASKTVTKTKIRAKTVKKVYSLPGQKHDPPEEREPLRIFYESLSKQIPSSEMAQFWMMEHGLLSPERARKTYDKKLKRLSQQRLGTPVKPKQDKAESSKKPPPQSKNRNAKAKKQADSDDDNDDGDNDFIVKPKKARI</sequence>
<accession>A0A8J5H555</accession>
<feature type="compositionally biased region" description="Acidic residues" evidence="1">
    <location>
        <begin position="228"/>
        <end position="237"/>
    </location>
</feature>
<feature type="region of interest" description="Disordered" evidence="1">
    <location>
        <begin position="187"/>
        <end position="248"/>
    </location>
</feature>
<protein>
    <submittedName>
        <fullName evidence="2">Uncharacterized protein</fullName>
    </submittedName>
</protein>
<evidence type="ECO:0000256" key="1">
    <source>
        <dbReference type="SAM" id="MobiDB-lite"/>
    </source>
</evidence>
<dbReference type="AlphaFoldDB" id="A0A8J5H555"/>
<dbReference type="PANTHER" id="PTHR33828">
    <property type="entry name" value="OS05G0596200 PROTEIN"/>
    <property type="match status" value="1"/>
</dbReference>
<proteinExistence type="predicted"/>
<keyword evidence="3" id="KW-1185">Reference proteome</keyword>